<accession>A0A433SMK1</accession>
<evidence type="ECO:0000313" key="1">
    <source>
        <dbReference type="EMBL" id="RUS70386.1"/>
    </source>
</evidence>
<protein>
    <submittedName>
        <fullName evidence="1">Uncharacterized protein</fullName>
    </submittedName>
</protein>
<name>A0A433SMK1_ELYCH</name>
<sequence>MKLSNRCLLLSVFVLSVIFFWIFQFSTVLDSITKDPLQQQAGYHNQDGNSANRFIGVPDKNLTPYNHDINNKNLPMEPIDLPRKLSSKELRHWELFTEDGEENVVINEADYLEGEVAVPALTFRNRNFYLNNMR</sequence>
<comment type="caution">
    <text evidence="1">The sequence shown here is derived from an EMBL/GenBank/DDBJ whole genome shotgun (WGS) entry which is preliminary data.</text>
</comment>
<dbReference type="EMBL" id="RQTK01001420">
    <property type="protein sequence ID" value="RUS70386.1"/>
    <property type="molecule type" value="Genomic_DNA"/>
</dbReference>
<gene>
    <name evidence="1" type="ORF">EGW08_021846</name>
</gene>
<reference evidence="1 2" key="1">
    <citation type="submission" date="2019-01" db="EMBL/GenBank/DDBJ databases">
        <title>A draft genome assembly of the solar-powered sea slug Elysia chlorotica.</title>
        <authorList>
            <person name="Cai H."/>
            <person name="Li Q."/>
            <person name="Fang X."/>
            <person name="Li J."/>
            <person name="Curtis N.E."/>
            <person name="Altenburger A."/>
            <person name="Shibata T."/>
            <person name="Feng M."/>
            <person name="Maeda T."/>
            <person name="Schwartz J.A."/>
            <person name="Shigenobu S."/>
            <person name="Lundholm N."/>
            <person name="Nishiyama T."/>
            <person name="Yang H."/>
            <person name="Hasebe M."/>
            <person name="Li S."/>
            <person name="Pierce S.K."/>
            <person name="Wang J."/>
        </authorList>
    </citation>
    <scope>NUCLEOTIDE SEQUENCE [LARGE SCALE GENOMIC DNA]</scope>
    <source>
        <strain evidence="1">EC2010</strain>
        <tissue evidence="1">Whole organism of an adult</tissue>
    </source>
</reference>
<proteinExistence type="predicted"/>
<dbReference type="Proteomes" id="UP000271974">
    <property type="component" value="Unassembled WGS sequence"/>
</dbReference>
<evidence type="ECO:0000313" key="2">
    <source>
        <dbReference type="Proteomes" id="UP000271974"/>
    </source>
</evidence>
<feature type="non-terminal residue" evidence="1">
    <location>
        <position position="134"/>
    </location>
</feature>
<keyword evidence="2" id="KW-1185">Reference proteome</keyword>
<organism evidence="1 2">
    <name type="scientific">Elysia chlorotica</name>
    <name type="common">Eastern emerald elysia</name>
    <name type="synonym">Sea slug</name>
    <dbReference type="NCBI Taxonomy" id="188477"/>
    <lineage>
        <taxon>Eukaryota</taxon>
        <taxon>Metazoa</taxon>
        <taxon>Spiralia</taxon>
        <taxon>Lophotrochozoa</taxon>
        <taxon>Mollusca</taxon>
        <taxon>Gastropoda</taxon>
        <taxon>Heterobranchia</taxon>
        <taxon>Euthyneura</taxon>
        <taxon>Panpulmonata</taxon>
        <taxon>Sacoglossa</taxon>
        <taxon>Placobranchoidea</taxon>
        <taxon>Plakobranchidae</taxon>
        <taxon>Elysia</taxon>
    </lineage>
</organism>
<dbReference type="AlphaFoldDB" id="A0A433SMK1"/>